<proteinExistence type="predicted"/>
<evidence type="ECO:0000313" key="1">
    <source>
        <dbReference type="EMBL" id="ROU08117.1"/>
    </source>
</evidence>
<name>A0A3N2RKX7_LYSEN</name>
<dbReference type="AlphaFoldDB" id="A0A3N2RKX7"/>
<evidence type="ECO:0000313" key="2">
    <source>
        <dbReference type="Proteomes" id="UP000275910"/>
    </source>
</evidence>
<gene>
    <name evidence="1" type="ORF">D9T17_05600</name>
</gene>
<comment type="caution">
    <text evidence="1">The sequence shown here is derived from an EMBL/GenBank/DDBJ whole genome shotgun (WGS) entry which is preliminary data.</text>
</comment>
<sequence length="184" mass="20866">MTENQSRLAEAAALLAQFRDKRDAEPYLLERSADALSAVDLDGESEATRAPTERLVLQAWLQLLHQIDDAKAIGFDPTRVPPRHVSPPQEDGRVLLPGVAPEQIRDPSLRETYRQALETHRRDQIDFNRQINLKKTDDYVTPFVEDFLRGYARGRPEQQVKEEIGNRVSFARTLALLKAISPSP</sequence>
<protein>
    <submittedName>
        <fullName evidence="1">Uncharacterized protein</fullName>
    </submittedName>
</protein>
<dbReference type="EMBL" id="RCTY01000017">
    <property type="protein sequence ID" value="ROU08117.1"/>
    <property type="molecule type" value="Genomic_DNA"/>
</dbReference>
<accession>A0A3N2RKX7</accession>
<reference evidence="1 2" key="1">
    <citation type="submission" date="2018-10" db="EMBL/GenBank/DDBJ databases">
        <title>The genome of Lysobacter enzymogenes OH11.</title>
        <authorList>
            <person name="Liu F."/>
            <person name="Zhao Y."/>
            <person name="Qian G."/>
            <person name="Chen Y."/>
            <person name="Xu H."/>
        </authorList>
    </citation>
    <scope>NUCLEOTIDE SEQUENCE [LARGE SCALE GENOMIC DNA]</scope>
    <source>
        <strain evidence="1 2">OH11</strain>
    </source>
</reference>
<organism evidence="1 2">
    <name type="scientific">Lysobacter enzymogenes</name>
    <dbReference type="NCBI Taxonomy" id="69"/>
    <lineage>
        <taxon>Bacteria</taxon>
        <taxon>Pseudomonadati</taxon>
        <taxon>Pseudomonadota</taxon>
        <taxon>Gammaproteobacteria</taxon>
        <taxon>Lysobacterales</taxon>
        <taxon>Lysobacteraceae</taxon>
        <taxon>Lysobacter</taxon>
    </lineage>
</organism>
<dbReference type="Proteomes" id="UP000275910">
    <property type="component" value="Unassembled WGS sequence"/>
</dbReference>